<evidence type="ECO:0000313" key="5">
    <source>
        <dbReference type="EMBL" id="PRX57753.1"/>
    </source>
</evidence>
<dbReference type="RefSeq" id="WP_106144623.1">
    <property type="nucleotide sequence ID" value="NZ_PVYX01000001.1"/>
</dbReference>
<dbReference type="Gene3D" id="3.30.565.10">
    <property type="entry name" value="Histidine kinase-like ATPase, C-terminal domain"/>
    <property type="match status" value="1"/>
</dbReference>
<dbReference type="SMART" id="SM00028">
    <property type="entry name" value="TPR"/>
    <property type="match status" value="4"/>
</dbReference>
<dbReference type="PROSITE" id="PS50005">
    <property type="entry name" value="TPR"/>
    <property type="match status" value="2"/>
</dbReference>
<dbReference type="PROSITE" id="PS51257">
    <property type="entry name" value="PROKAR_LIPOPROTEIN"/>
    <property type="match status" value="1"/>
</dbReference>
<evidence type="ECO:0000256" key="2">
    <source>
        <dbReference type="SAM" id="Coils"/>
    </source>
</evidence>
<proteinExistence type="predicted"/>
<evidence type="ECO:0000256" key="1">
    <source>
        <dbReference type="PROSITE-ProRule" id="PRU00339"/>
    </source>
</evidence>
<gene>
    <name evidence="5" type="ORF">CLV81_1763</name>
</gene>
<dbReference type="Gene3D" id="1.25.40.10">
    <property type="entry name" value="Tetratricopeptide repeat domain"/>
    <property type="match status" value="3"/>
</dbReference>
<keyword evidence="3" id="KW-1133">Transmembrane helix</keyword>
<keyword evidence="1" id="KW-0802">TPR repeat</keyword>
<dbReference type="InterPro" id="IPR019734">
    <property type="entry name" value="TPR_rpt"/>
</dbReference>
<protein>
    <submittedName>
        <fullName evidence="5">Tetratricopeptide repeat protein</fullName>
    </submittedName>
</protein>
<keyword evidence="3" id="KW-0472">Membrane</keyword>
<accession>A0A2T0MJL1</accession>
<evidence type="ECO:0000259" key="4">
    <source>
        <dbReference type="Pfam" id="PF06580"/>
    </source>
</evidence>
<sequence length="734" mass="83702">MKHVIHIVLTLLLGCTWGWSQIESSRSPITIEGSVRGKENYTPISGVEVSTDKGEYTLTNALGEFRIKAAIGDIIIFESPEFETVEHRITSGEDVDVLVEGYADSKAGSVSKKRVSRGVLNHQRYLDSAIFYKTTDLEKSIDFIAKSIADLGRRGNKNELSESLTALGEIYSYHQQYDLAIANFKDALTAKKSSKTTLLLAKAYLDNMEYGKTEAELTPLIKVKNLTAVQRIELYETLGDAYNGLSDFGKAEDFYREGLKIAEKNQLSSKIIDLNSKIGDSFAKQNKVLEAEGFYTNSLNLSRSSAPSRVVKENEKVADFYNDKNRFDEEIQLRKQSLDELEQLPKENNRGLVSEVGKDSITAQRINYKIANAYIAQNKLDEAIPYLQKSIVEADTENDLVVKKDATRKLSEVYRYKGDFTKALESYQNYVAVVDSLYIRKEQEISRAARFNREIATSQNRISSLEQERQLSQSKYDLALTEQQLFEETSKRQKWIIYTLLMGILLLGSTAFFFYRSNRQQKLANNLLALKSLRTQMNPHFIFNALNSVNNFIAKSDERSANRFLSEFSILMRSVLENSEEDFIPLSKELELLELYVKLEHSRFEDKFDYQIDIDPSIDIEAFQIPPMLLQPYIENAIWHGLRYKEEKGMLNIKMNSLDADTLKIEITDDGIGRKKSAKLKTQHQKKQKSKGMGNIKRRLDILNGMHGNQIEVEVNDLKTDGSGTKVTLKLKKR</sequence>
<keyword evidence="2" id="KW-0175">Coiled coil</keyword>
<dbReference type="PANTHER" id="PTHR34220:SF7">
    <property type="entry name" value="SENSOR HISTIDINE KINASE YPDA"/>
    <property type="match status" value="1"/>
</dbReference>
<evidence type="ECO:0000313" key="6">
    <source>
        <dbReference type="Proteomes" id="UP000237640"/>
    </source>
</evidence>
<organism evidence="5 6">
    <name type="scientific">Flagellimonas meridianipacifica</name>
    <dbReference type="NCBI Taxonomy" id="1080225"/>
    <lineage>
        <taxon>Bacteria</taxon>
        <taxon>Pseudomonadati</taxon>
        <taxon>Bacteroidota</taxon>
        <taxon>Flavobacteriia</taxon>
        <taxon>Flavobacteriales</taxon>
        <taxon>Flavobacteriaceae</taxon>
        <taxon>Flagellimonas</taxon>
    </lineage>
</organism>
<dbReference type="InterPro" id="IPR011990">
    <property type="entry name" value="TPR-like_helical_dom_sf"/>
</dbReference>
<dbReference type="Pfam" id="PF13181">
    <property type="entry name" value="TPR_8"/>
    <property type="match status" value="3"/>
</dbReference>
<keyword evidence="6" id="KW-1185">Reference proteome</keyword>
<keyword evidence="3" id="KW-0812">Transmembrane</keyword>
<dbReference type="SUPFAM" id="SSF55874">
    <property type="entry name" value="ATPase domain of HSP90 chaperone/DNA topoisomerase II/histidine kinase"/>
    <property type="match status" value="1"/>
</dbReference>
<feature type="repeat" description="TPR" evidence="1">
    <location>
        <begin position="232"/>
        <end position="265"/>
    </location>
</feature>
<comment type="caution">
    <text evidence="5">The sequence shown here is derived from an EMBL/GenBank/DDBJ whole genome shotgun (WGS) entry which is preliminary data.</text>
</comment>
<dbReference type="PANTHER" id="PTHR34220">
    <property type="entry name" value="SENSOR HISTIDINE KINASE YPDA"/>
    <property type="match status" value="1"/>
</dbReference>
<dbReference type="EMBL" id="PVYX01000001">
    <property type="protein sequence ID" value="PRX57753.1"/>
    <property type="molecule type" value="Genomic_DNA"/>
</dbReference>
<feature type="domain" description="Signal transduction histidine kinase internal region" evidence="4">
    <location>
        <begin position="530"/>
        <end position="608"/>
    </location>
</feature>
<dbReference type="SUPFAM" id="SSF48452">
    <property type="entry name" value="TPR-like"/>
    <property type="match status" value="1"/>
</dbReference>
<evidence type="ECO:0000256" key="3">
    <source>
        <dbReference type="SAM" id="Phobius"/>
    </source>
</evidence>
<name>A0A2T0MJL1_9FLAO</name>
<dbReference type="Proteomes" id="UP000237640">
    <property type="component" value="Unassembled WGS sequence"/>
</dbReference>
<dbReference type="OrthoDB" id="6190788at2"/>
<dbReference type="InterPro" id="IPR010559">
    <property type="entry name" value="Sig_transdc_His_kin_internal"/>
</dbReference>
<feature type="coiled-coil region" evidence="2">
    <location>
        <begin position="448"/>
        <end position="475"/>
    </location>
</feature>
<dbReference type="GO" id="GO:0016020">
    <property type="term" value="C:membrane"/>
    <property type="evidence" value="ECO:0007669"/>
    <property type="project" value="InterPro"/>
</dbReference>
<feature type="transmembrane region" description="Helical" evidence="3">
    <location>
        <begin position="495"/>
        <end position="515"/>
    </location>
</feature>
<dbReference type="AlphaFoldDB" id="A0A2T0MJL1"/>
<dbReference type="Pfam" id="PF06580">
    <property type="entry name" value="His_kinase"/>
    <property type="match status" value="1"/>
</dbReference>
<reference evidence="5 6" key="1">
    <citation type="submission" date="2018-03" db="EMBL/GenBank/DDBJ databases">
        <title>Genomic Encyclopedia of Archaeal and Bacterial Type Strains, Phase II (KMG-II): from individual species to whole genera.</title>
        <authorList>
            <person name="Goeker M."/>
        </authorList>
    </citation>
    <scope>NUCLEOTIDE SEQUENCE [LARGE SCALE GENOMIC DNA]</scope>
    <source>
        <strain evidence="5 6">DSM 25027</strain>
    </source>
</reference>
<dbReference type="InterPro" id="IPR036890">
    <property type="entry name" value="HATPase_C_sf"/>
</dbReference>
<dbReference type="GO" id="GO:0000155">
    <property type="term" value="F:phosphorelay sensor kinase activity"/>
    <property type="evidence" value="ECO:0007669"/>
    <property type="project" value="InterPro"/>
</dbReference>
<dbReference type="InterPro" id="IPR050640">
    <property type="entry name" value="Bact_2-comp_sensor_kinase"/>
</dbReference>
<feature type="repeat" description="TPR" evidence="1">
    <location>
        <begin position="161"/>
        <end position="194"/>
    </location>
</feature>